<evidence type="ECO:0000313" key="2">
    <source>
        <dbReference type="Proteomes" id="UP001652504"/>
    </source>
</evidence>
<proteinExistence type="predicted"/>
<name>A0ABT3AAX8_9ALTE</name>
<accession>A0ABT3AAX8</accession>
<dbReference type="Proteomes" id="UP001652504">
    <property type="component" value="Unassembled WGS sequence"/>
</dbReference>
<keyword evidence="2" id="KW-1185">Reference proteome</keyword>
<evidence type="ECO:0008006" key="3">
    <source>
        <dbReference type="Google" id="ProtNLM"/>
    </source>
</evidence>
<dbReference type="EMBL" id="JAOWKX010000006">
    <property type="protein sequence ID" value="MCV2885466.1"/>
    <property type="molecule type" value="Genomic_DNA"/>
</dbReference>
<gene>
    <name evidence="1" type="ORF">OE749_12245</name>
</gene>
<comment type="caution">
    <text evidence="1">The sequence shown here is derived from an EMBL/GenBank/DDBJ whole genome shotgun (WGS) entry which is preliminary data.</text>
</comment>
<dbReference type="RefSeq" id="WP_263712758.1">
    <property type="nucleotide sequence ID" value="NZ_JAOWKX010000006.1"/>
</dbReference>
<evidence type="ECO:0000313" key="1">
    <source>
        <dbReference type="EMBL" id="MCV2885466.1"/>
    </source>
</evidence>
<reference evidence="1 2" key="1">
    <citation type="submission" date="2022-10" db="EMBL/GenBank/DDBJ databases">
        <title>Aestuariibacter sp. AA17 isolated from Montipora capitata coral fragment.</title>
        <authorList>
            <person name="Emsley S.A."/>
            <person name="Pfannmuller K.M."/>
            <person name="Loughran R.M."/>
            <person name="Shlafstein M."/>
            <person name="Papke E."/>
            <person name="Saw J.H."/>
            <person name="Ushijima B."/>
            <person name="Videau P."/>
        </authorList>
    </citation>
    <scope>NUCLEOTIDE SEQUENCE [LARGE SCALE GENOMIC DNA]</scope>
    <source>
        <strain evidence="1 2">AA17</strain>
    </source>
</reference>
<protein>
    <recommendedName>
        <fullName evidence="3">Flagellar protein FliT</fullName>
    </recommendedName>
</protein>
<organism evidence="1 2">
    <name type="scientific">Fluctibacter corallii</name>
    <dbReference type="NCBI Taxonomy" id="2984329"/>
    <lineage>
        <taxon>Bacteria</taxon>
        <taxon>Pseudomonadati</taxon>
        <taxon>Pseudomonadota</taxon>
        <taxon>Gammaproteobacteria</taxon>
        <taxon>Alteromonadales</taxon>
        <taxon>Alteromonadaceae</taxon>
        <taxon>Fluctibacter</taxon>
    </lineage>
</organism>
<sequence length="103" mass="11735">MKINLHLDHDSTPDSLRIVNQEIYEALELEEVDEASVLSIIEKRHHLIESILASLPEAEKREFAKSEMQANKVLTEHVKSLLSESLSSIASLKRGQKAVKKYR</sequence>